<proteinExistence type="predicted"/>
<protein>
    <submittedName>
        <fullName evidence="1">Uncharacterized protein</fullName>
    </submittedName>
</protein>
<evidence type="ECO:0000313" key="1">
    <source>
        <dbReference type="EMBL" id="CAK1583206.1"/>
    </source>
</evidence>
<accession>A0AAV1KJH5</accession>
<dbReference type="EMBL" id="CAVLGL010000057">
    <property type="protein sequence ID" value="CAK1583206.1"/>
    <property type="molecule type" value="Genomic_DNA"/>
</dbReference>
<name>A0AAV1KJH5_9NEOP</name>
<keyword evidence="2" id="KW-1185">Reference proteome</keyword>
<dbReference type="Proteomes" id="UP001314205">
    <property type="component" value="Unassembled WGS sequence"/>
</dbReference>
<evidence type="ECO:0000313" key="2">
    <source>
        <dbReference type="Proteomes" id="UP001314205"/>
    </source>
</evidence>
<dbReference type="AlphaFoldDB" id="A0AAV1KJH5"/>
<reference evidence="1 2" key="1">
    <citation type="submission" date="2023-11" db="EMBL/GenBank/DDBJ databases">
        <authorList>
            <person name="Hedman E."/>
            <person name="Englund M."/>
            <person name="Stromberg M."/>
            <person name="Nyberg Akerstrom W."/>
            <person name="Nylinder S."/>
            <person name="Jareborg N."/>
            <person name="Kallberg Y."/>
            <person name="Kronander E."/>
        </authorList>
    </citation>
    <scope>NUCLEOTIDE SEQUENCE [LARGE SCALE GENOMIC DNA]</scope>
</reference>
<gene>
    <name evidence="1" type="ORF">PARMNEM_LOCUS4627</name>
</gene>
<sequence length="102" mass="11677">MPTILRRGNARQVELVGMLELFIYSGTGPPAPVRDVSTSWARKGGGRLFQHRDAANLKEPRNAMVRCFGVVKTRGHSLLVYLLCSWAYSSFRKRTYYVDLKW</sequence>
<organism evidence="1 2">
    <name type="scientific">Parnassius mnemosyne</name>
    <name type="common">clouded apollo</name>
    <dbReference type="NCBI Taxonomy" id="213953"/>
    <lineage>
        <taxon>Eukaryota</taxon>
        <taxon>Metazoa</taxon>
        <taxon>Ecdysozoa</taxon>
        <taxon>Arthropoda</taxon>
        <taxon>Hexapoda</taxon>
        <taxon>Insecta</taxon>
        <taxon>Pterygota</taxon>
        <taxon>Neoptera</taxon>
        <taxon>Endopterygota</taxon>
        <taxon>Lepidoptera</taxon>
        <taxon>Glossata</taxon>
        <taxon>Ditrysia</taxon>
        <taxon>Papilionoidea</taxon>
        <taxon>Papilionidae</taxon>
        <taxon>Parnassiinae</taxon>
        <taxon>Parnassini</taxon>
        <taxon>Parnassius</taxon>
        <taxon>Driopa</taxon>
    </lineage>
</organism>
<comment type="caution">
    <text evidence="1">The sequence shown here is derived from an EMBL/GenBank/DDBJ whole genome shotgun (WGS) entry which is preliminary data.</text>
</comment>